<gene>
    <name evidence="3" type="ORF">A7U60_g1790</name>
</gene>
<evidence type="ECO:0000256" key="2">
    <source>
        <dbReference type="ARBA" id="ARBA00023235"/>
    </source>
</evidence>
<evidence type="ECO:0000313" key="3">
    <source>
        <dbReference type="EMBL" id="OCB90982.1"/>
    </source>
</evidence>
<dbReference type="PANTHER" id="PTHR13774">
    <property type="entry name" value="PHENAZINE BIOSYNTHESIS PROTEIN"/>
    <property type="match status" value="1"/>
</dbReference>
<dbReference type="SUPFAM" id="SSF54506">
    <property type="entry name" value="Diaminopimelate epimerase-like"/>
    <property type="match status" value="1"/>
</dbReference>
<dbReference type="EMBL" id="LNZH02000111">
    <property type="protein sequence ID" value="OCB90982.1"/>
    <property type="molecule type" value="Genomic_DNA"/>
</dbReference>
<reference evidence="3" key="1">
    <citation type="submission" date="2016-06" db="EMBL/GenBank/DDBJ databases">
        <title>Draft Genome sequence of the fungus Inonotus baumii.</title>
        <authorList>
            <person name="Zhu H."/>
            <person name="Lin W."/>
        </authorList>
    </citation>
    <scope>NUCLEOTIDE SEQUENCE</scope>
    <source>
        <strain evidence="3">821</strain>
    </source>
</reference>
<dbReference type="GO" id="GO:0005737">
    <property type="term" value="C:cytoplasm"/>
    <property type="evidence" value="ECO:0007669"/>
    <property type="project" value="TreeGrafter"/>
</dbReference>
<keyword evidence="4" id="KW-1185">Reference proteome</keyword>
<evidence type="ECO:0000256" key="1">
    <source>
        <dbReference type="ARBA" id="ARBA00008270"/>
    </source>
</evidence>
<sequence>MTPQAYPFSLVNAFSGSPFGGNPAAVIILNAPFDDHSLYLKVARNFNQPIACFVFPVEDVERESEPDQVTKTFRIRWFTVAWESEICGHGALAAAHALLSHPELVPPHIHVLRFKSMHGYVYARRIQIPDAPERIEIELPTFDAKPVETKEFDRIRSVVCKAFRRDVKVAYIGIASGEGGSESYLLIELDENEELEGTDVDTAAFVGRALALLR</sequence>
<dbReference type="AlphaFoldDB" id="A0A9Q5I4E6"/>
<dbReference type="Gene3D" id="3.10.310.10">
    <property type="entry name" value="Diaminopimelate Epimerase, Chain A, domain 1"/>
    <property type="match status" value="2"/>
</dbReference>
<dbReference type="Pfam" id="PF02567">
    <property type="entry name" value="PhzC-PhzF"/>
    <property type="match status" value="1"/>
</dbReference>
<dbReference type="GO" id="GO:0016853">
    <property type="term" value="F:isomerase activity"/>
    <property type="evidence" value="ECO:0007669"/>
    <property type="project" value="UniProtKB-KW"/>
</dbReference>
<keyword evidence="2" id="KW-0413">Isomerase</keyword>
<dbReference type="PANTHER" id="PTHR13774:SF17">
    <property type="entry name" value="PHENAZINE BIOSYNTHESIS-LIKE DOMAIN-CONTAINING PROTEIN"/>
    <property type="match status" value="1"/>
</dbReference>
<protein>
    <submittedName>
        <fullName evidence="3">Diaminopimelate epimerase-like protein</fullName>
    </submittedName>
</protein>
<comment type="caution">
    <text evidence="3">The sequence shown here is derived from an EMBL/GenBank/DDBJ whole genome shotgun (WGS) entry which is preliminary data.</text>
</comment>
<dbReference type="Proteomes" id="UP000757232">
    <property type="component" value="Unassembled WGS sequence"/>
</dbReference>
<comment type="similarity">
    <text evidence="1">Belongs to the PhzF family.</text>
</comment>
<dbReference type="OrthoDB" id="75169at2759"/>
<organism evidence="3 4">
    <name type="scientific">Sanghuangporus baumii</name>
    <name type="common">Phellinus baumii</name>
    <dbReference type="NCBI Taxonomy" id="108892"/>
    <lineage>
        <taxon>Eukaryota</taxon>
        <taxon>Fungi</taxon>
        <taxon>Dikarya</taxon>
        <taxon>Basidiomycota</taxon>
        <taxon>Agaricomycotina</taxon>
        <taxon>Agaricomycetes</taxon>
        <taxon>Hymenochaetales</taxon>
        <taxon>Hymenochaetaceae</taxon>
        <taxon>Sanghuangporus</taxon>
    </lineage>
</organism>
<accession>A0A9Q5I4E6</accession>
<dbReference type="InterPro" id="IPR003719">
    <property type="entry name" value="Phenazine_PhzF-like"/>
</dbReference>
<evidence type="ECO:0000313" key="4">
    <source>
        <dbReference type="Proteomes" id="UP000757232"/>
    </source>
</evidence>
<name>A0A9Q5I4E6_SANBA</name>
<proteinExistence type="inferred from homology"/>